<dbReference type="AlphaFoldDB" id="A0A9P5VK22"/>
<keyword evidence="2" id="KW-1185">Reference proteome</keyword>
<dbReference type="Proteomes" id="UP000696485">
    <property type="component" value="Unassembled WGS sequence"/>
</dbReference>
<dbReference type="EMBL" id="JAAAUY010000558">
    <property type="protein sequence ID" value="KAF9328507.1"/>
    <property type="molecule type" value="Genomic_DNA"/>
</dbReference>
<evidence type="ECO:0000313" key="1">
    <source>
        <dbReference type="EMBL" id="KAF9328507.1"/>
    </source>
</evidence>
<accession>A0A9P5VK22</accession>
<evidence type="ECO:0008006" key="3">
    <source>
        <dbReference type="Google" id="ProtNLM"/>
    </source>
</evidence>
<gene>
    <name evidence="1" type="ORF">BG006_008314</name>
</gene>
<dbReference type="Gene3D" id="3.80.10.10">
    <property type="entry name" value="Ribonuclease Inhibitor"/>
    <property type="match status" value="1"/>
</dbReference>
<reference evidence="1" key="1">
    <citation type="journal article" date="2020" name="Fungal Divers.">
        <title>Resolving the Mortierellaceae phylogeny through synthesis of multi-gene phylogenetics and phylogenomics.</title>
        <authorList>
            <person name="Vandepol N."/>
            <person name="Liber J."/>
            <person name="Desiro A."/>
            <person name="Na H."/>
            <person name="Kennedy M."/>
            <person name="Barry K."/>
            <person name="Grigoriev I.V."/>
            <person name="Miller A.N."/>
            <person name="O'Donnell K."/>
            <person name="Stajich J.E."/>
            <person name="Bonito G."/>
        </authorList>
    </citation>
    <scope>NUCLEOTIDE SEQUENCE</scope>
    <source>
        <strain evidence="1">NVP1</strain>
    </source>
</reference>
<sequence>MTNPLALFEIIDRVGRSITLWERNTYSYDFLPKDLVAASMVNHAWHALLTPRLWEVFDSDDMVHWNIPPAILEAQSHHIRYLSLSKRFPPALLHSTQLRELTVTETGCADTPLRIIRANPSLTYLNITLPYFGSSHVVDEDFYAPLDSLSRLEYLELHWWFHVGVDRFVRILNNNPRLKLLKLLHSGDLQHVNGCLPLKHLTDLSFDTYLDANPGFMQLVRQCPSLVNLSFFPDSTVHMPVLARNLRECCPKLTSIQSIAATMELEFTGLLSDDHYRLLIPSSTHLERLDIASLGLTPMIYETLVTCHANWIRVLRVHVVTGTGEDLFGANVILQSCTQLESFEMTNSPIRWDPDDCVKRLFELPWNVPKLRSITLRGFRTVSAPIAAEEVGEGEHEGGEQDEAEHDVNMDEENTANVDEQGDELEEGPVINESMDHEQVISMNEQRDEQEHDQVVQGESMDLGDEAKKNEDQVMIEEGPVEAPDAEYAVASGWIAARVVPGWDNLETLARRRLLCAFFRRARTCHNLREITLNSFEYVRA</sequence>
<name>A0A9P5VK22_9FUNG</name>
<dbReference type="InterPro" id="IPR032675">
    <property type="entry name" value="LRR_dom_sf"/>
</dbReference>
<organism evidence="1 2">
    <name type="scientific">Podila minutissima</name>
    <dbReference type="NCBI Taxonomy" id="64525"/>
    <lineage>
        <taxon>Eukaryota</taxon>
        <taxon>Fungi</taxon>
        <taxon>Fungi incertae sedis</taxon>
        <taxon>Mucoromycota</taxon>
        <taxon>Mortierellomycotina</taxon>
        <taxon>Mortierellomycetes</taxon>
        <taxon>Mortierellales</taxon>
        <taxon>Mortierellaceae</taxon>
        <taxon>Podila</taxon>
    </lineage>
</organism>
<comment type="caution">
    <text evidence="1">The sequence shown here is derived from an EMBL/GenBank/DDBJ whole genome shotgun (WGS) entry which is preliminary data.</text>
</comment>
<evidence type="ECO:0000313" key="2">
    <source>
        <dbReference type="Proteomes" id="UP000696485"/>
    </source>
</evidence>
<proteinExistence type="predicted"/>
<protein>
    <recommendedName>
        <fullName evidence="3">F-box domain-containing protein</fullName>
    </recommendedName>
</protein>
<dbReference type="SUPFAM" id="SSF52047">
    <property type="entry name" value="RNI-like"/>
    <property type="match status" value="1"/>
</dbReference>